<evidence type="ECO:0000313" key="2">
    <source>
        <dbReference type="WBParaSite" id="nRc.2.0.1.t43371-RA"/>
    </source>
</evidence>
<dbReference type="WBParaSite" id="nRc.2.0.1.t43371-RA">
    <property type="protein sequence ID" value="nRc.2.0.1.t43371-RA"/>
    <property type="gene ID" value="nRc.2.0.1.g43371"/>
</dbReference>
<sequence length="93" mass="10294">MPDNRFALLSINFSLSKNHRDSRSSAIENGADAVAIEAAIIILLLNPGAVDDPSPQKKSLDHRYTGATLYLRMELYPNAKDGVQKSLHYRVLV</sequence>
<protein>
    <submittedName>
        <fullName evidence="2">Uncharacterized protein</fullName>
    </submittedName>
</protein>
<proteinExistence type="predicted"/>
<accession>A0A915KX35</accession>
<name>A0A915KX35_ROMCU</name>
<dbReference type="Proteomes" id="UP000887565">
    <property type="component" value="Unplaced"/>
</dbReference>
<organism evidence="1 2">
    <name type="scientific">Romanomermis culicivorax</name>
    <name type="common">Nematode worm</name>
    <dbReference type="NCBI Taxonomy" id="13658"/>
    <lineage>
        <taxon>Eukaryota</taxon>
        <taxon>Metazoa</taxon>
        <taxon>Ecdysozoa</taxon>
        <taxon>Nematoda</taxon>
        <taxon>Enoplea</taxon>
        <taxon>Dorylaimia</taxon>
        <taxon>Mermithida</taxon>
        <taxon>Mermithoidea</taxon>
        <taxon>Mermithidae</taxon>
        <taxon>Romanomermis</taxon>
    </lineage>
</organism>
<dbReference type="AlphaFoldDB" id="A0A915KX35"/>
<keyword evidence="1" id="KW-1185">Reference proteome</keyword>
<evidence type="ECO:0000313" key="1">
    <source>
        <dbReference type="Proteomes" id="UP000887565"/>
    </source>
</evidence>
<reference evidence="2" key="1">
    <citation type="submission" date="2022-11" db="UniProtKB">
        <authorList>
            <consortium name="WormBaseParasite"/>
        </authorList>
    </citation>
    <scope>IDENTIFICATION</scope>
</reference>